<name>A0A075MC26_ECOLX</name>
<protein>
    <submittedName>
        <fullName evidence="1">Uncharacterized protein</fullName>
    </submittedName>
</protein>
<organism evidence="1">
    <name type="scientific">Escherichia coli</name>
    <dbReference type="NCBI Taxonomy" id="562"/>
    <lineage>
        <taxon>Bacteria</taxon>
        <taxon>Pseudomonadati</taxon>
        <taxon>Pseudomonadota</taxon>
        <taxon>Gammaproteobacteria</taxon>
        <taxon>Enterobacterales</taxon>
        <taxon>Enterobacteriaceae</taxon>
        <taxon>Escherichia</taxon>
    </lineage>
</organism>
<geneLocation type="plasmid" evidence="1">
    <name>pH1038-142</name>
</geneLocation>
<accession>A0A075MC26</accession>
<proteinExistence type="predicted"/>
<sequence length="51" mass="5718">MKLLSGLVVLTLVFLTTTFSTLKIASLHGDFYPPIEPSYKFKLLTLMVELS</sequence>
<dbReference type="AlphaFoldDB" id="A0A075MC26"/>
<dbReference type="EMBL" id="KJ484634">
    <property type="protein sequence ID" value="AIF78320.1"/>
    <property type="molecule type" value="Genomic_DNA"/>
</dbReference>
<keyword evidence="1" id="KW-0614">Plasmid</keyword>
<evidence type="ECO:0000313" key="1">
    <source>
        <dbReference type="EMBL" id="AIF78320.1"/>
    </source>
</evidence>
<reference evidence="1" key="1">
    <citation type="journal article" date="2014" name="J. Antimicrob. Chemother.">
        <title>Nucleotide sequences of 16 transmissible plasmids identified in nine multidrug-resistant Escherichia coli isolates expressing an ESBL phenotype isolated from food-producing animals and healthy humans.</title>
        <authorList>
            <person name="Wang J."/>
            <person name="Stephan R."/>
            <person name="Power K."/>
            <person name="Yan Q."/>
            <person name="Hachler H."/>
            <person name="Fanning S."/>
        </authorList>
    </citation>
    <scope>NUCLEOTIDE SEQUENCE</scope>
    <source>
        <strain evidence="1">Human-1038</strain>
        <plasmid evidence="1">pH1038-142</plasmid>
    </source>
</reference>